<dbReference type="eggNOG" id="ENOG502SSH2">
    <property type="taxonomic scope" value="Eukaryota"/>
</dbReference>
<evidence type="ECO:0000313" key="2">
    <source>
        <dbReference type="EMBL" id="EEU35382.1"/>
    </source>
</evidence>
<name>C7ZKR9_FUSV7</name>
<keyword evidence="1" id="KW-0812">Transmembrane</keyword>
<organism evidence="2 3">
    <name type="scientific">Fusarium vanettenii (strain ATCC MYA-4622 / CBS 123669 / FGSC 9596 / NRRL 45880 / 77-13-4)</name>
    <name type="common">Fusarium solani subsp. pisi</name>
    <dbReference type="NCBI Taxonomy" id="660122"/>
    <lineage>
        <taxon>Eukaryota</taxon>
        <taxon>Fungi</taxon>
        <taxon>Dikarya</taxon>
        <taxon>Ascomycota</taxon>
        <taxon>Pezizomycotina</taxon>
        <taxon>Sordariomycetes</taxon>
        <taxon>Hypocreomycetidae</taxon>
        <taxon>Hypocreales</taxon>
        <taxon>Nectriaceae</taxon>
        <taxon>Fusarium</taxon>
        <taxon>Fusarium solani species complex</taxon>
        <taxon>Fusarium vanettenii</taxon>
    </lineage>
</organism>
<dbReference type="KEGG" id="nhe:NECHADRAFT_69908"/>
<feature type="transmembrane region" description="Helical" evidence="1">
    <location>
        <begin position="90"/>
        <end position="108"/>
    </location>
</feature>
<dbReference type="Proteomes" id="UP000005206">
    <property type="component" value="Chromosome 6"/>
</dbReference>
<reference evidence="2 3" key="1">
    <citation type="journal article" date="2009" name="PLoS Genet.">
        <title>The genome of Nectria haematococca: contribution of supernumerary chromosomes to gene expansion.</title>
        <authorList>
            <person name="Coleman J.J."/>
            <person name="Rounsley S.D."/>
            <person name="Rodriguez-Carres M."/>
            <person name="Kuo A."/>
            <person name="Wasmann C.C."/>
            <person name="Grimwood J."/>
            <person name="Schmutz J."/>
            <person name="Taga M."/>
            <person name="White G.J."/>
            <person name="Zhou S."/>
            <person name="Schwartz D.C."/>
            <person name="Freitag M."/>
            <person name="Ma L.J."/>
            <person name="Danchin E.G."/>
            <person name="Henrissat B."/>
            <person name="Coutinho P.M."/>
            <person name="Nelson D.R."/>
            <person name="Straney D."/>
            <person name="Napoli C.A."/>
            <person name="Barker B.M."/>
            <person name="Gribskov M."/>
            <person name="Rep M."/>
            <person name="Kroken S."/>
            <person name="Molnar I."/>
            <person name="Rensing C."/>
            <person name="Kennell J.C."/>
            <person name="Zamora J."/>
            <person name="Farman M.L."/>
            <person name="Selker E.U."/>
            <person name="Salamov A."/>
            <person name="Shapiro H."/>
            <person name="Pangilinan J."/>
            <person name="Lindquist E."/>
            <person name="Lamers C."/>
            <person name="Grigoriev I.V."/>
            <person name="Geiser D.M."/>
            <person name="Covert S.F."/>
            <person name="Temporini E."/>
            <person name="Vanetten H.D."/>
        </authorList>
    </citation>
    <scope>NUCLEOTIDE SEQUENCE [LARGE SCALE GENOMIC DNA]</scope>
    <source>
        <strain evidence="3">ATCC MYA-4622 / CBS 123669 / FGSC 9596 / NRRL 45880 / 77-13-4</strain>
    </source>
</reference>
<dbReference type="GeneID" id="9675577"/>
<accession>C7ZKR9</accession>
<proteinExistence type="predicted"/>
<dbReference type="InParanoid" id="C7ZKR9"/>
<dbReference type="OrthoDB" id="5352400at2759"/>
<evidence type="ECO:0008006" key="4">
    <source>
        <dbReference type="Google" id="ProtNLM"/>
    </source>
</evidence>
<keyword evidence="1" id="KW-0472">Membrane</keyword>
<dbReference type="OMA" id="PSPHPWY"/>
<dbReference type="VEuPathDB" id="FungiDB:NECHADRAFT_69908"/>
<dbReference type="RefSeq" id="XP_003041095.1">
    <property type="nucleotide sequence ID" value="XM_003041049.1"/>
</dbReference>
<feature type="transmembrane region" description="Helical" evidence="1">
    <location>
        <begin position="66"/>
        <end position="84"/>
    </location>
</feature>
<keyword evidence="1" id="KW-1133">Transmembrane helix</keyword>
<feature type="transmembrane region" description="Helical" evidence="1">
    <location>
        <begin position="6"/>
        <end position="29"/>
    </location>
</feature>
<gene>
    <name evidence="2" type="ORF">NECHADRAFT_69908</name>
</gene>
<sequence length="241" mass="27413">MAAPKVPLSLLMVEFTIALMAVILFGLAFPDRFRSRLWENGGEEGWNSNPNNIIYYYANHREPPESNLGIAILGFFIFFARALLSYSGFLYWYISAFYDILLLSLWSLSLTNQASSDFSDPEHPSPTPWYLTRNCSVAWDKNQGYCRIAQASFAVSILAAVLYGSRLLREAMLVAYERGRKHERQLSVQDFDEEMGNKYTDNEHKTAKGLMVLKESWQDVGLGPVLAFLESNYGGYWGIGR</sequence>
<dbReference type="AlphaFoldDB" id="C7ZKR9"/>
<evidence type="ECO:0000256" key="1">
    <source>
        <dbReference type="SAM" id="Phobius"/>
    </source>
</evidence>
<dbReference type="EMBL" id="GG698941">
    <property type="protein sequence ID" value="EEU35382.1"/>
    <property type="molecule type" value="Genomic_DNA"/>
</dbReference>
<keyword evidence="3" id="KW-1185">Reference proteome</keyword>
<dbReference type="HOGENOM" id="CLU_065434_1_0_1"/>
<evidence type="ECO:0000313" key="3">
    <source>
        <dbReference type="Proteomes" id="UP000005206"/>
    </source>
</evidence>
<protein>
    <recommendedName>
        <fullName evidence="4">MARVEL domain-containing protein</fullName>
    </recommendedName>
</protein>